<name>A0A172XZ80_9FLAO</name>
<feature type="region of interest" description="Disordered" evidence="1">
    <location>
        <begin position="42"/>
        <end position="83"/>
    </location>
</feature>
<keyword evidence="4" id="KW-1185">Reference proteome</keyword>
<proteinExistence type="predicted"/>
<evidence type="ECO:0000259" key="2">
    <source>
        <dbReference type="Pfam" id="PF14771"/>
    </source>
</evidence>
<feature type="domain" description="DUF4476" evidence="2">
    <location>
        <begin position="205"/>
        <end position="293"/>
    </location>
</feature>
<accession>A0A172XZ80</accession>
<dbReference type="AlphaFoldDB" id="A0A172XZ80"/>
<feature type="compositionally biased region" description="Low complexity" evidence="1">
    <location>
        <begin position="56"/>
        <end position="82"/>
    </location>
</feature>
<reference evidence="3 4" key="1">
    <citation type="submission" date="2016-04" db="EMBL/GenBank/DDBJ databases">
        <title>Complete Genome Sequence of Chryseobacterium sp. IHBB 10212.</title>
        <authorList>
            <person name="Pal M."/>
            <person name="Swarnkar M.K."/>
            <person name="Kaushal K."/>
            <person name="Chhibber S."/>
            <person name="Singh A.K."/>
            <person name="Gulati A."/>
        </authorList>
    </citation>
    <scope>NUCLEOTIDE SEQUENCE [LARGE SCALE GENOMIC DNA]</scope>
    <source>
        <strain evidence="3 4">IHBB 10212</strain>
    </source>
</reference>
<dbReference type="STRING" id="1685010.A0O34_18205"/>
<gene>
    <name evidence="3" type="ORF">A0O34_18205</name>
</gene>
<dbReference type="EMBL" id="CP015199">
    <property type="protein sequence ID" value="ANF52329.1"/>
    <property type="molecule type" value="Genomic_DNA"/>
</dbReference>
<evidence type="ECO:0000313" key="4">
    <source>
        <dbReference type="Proteomes" id="UP000077824"/>
    </source>
</evidence>
<evidence type="ECO:0000313" key="3">
    <source>
        <dbReference type="EMBL" id="ANF52329.1"/>
    </source>
</evidence>
<organism evidence="3 4">
    <name type="scientific">Chryseobacterium glaciei</name>
    <dbReference type="NCBI Taxonomy" id="1685010"/>
    <lineage>
        <taxon>Bacteria</taxon>
        <taxon>Pseudomonadati</taxon>
        <taxon>Bacteroidota</taxon>
        <taxon>Flavobacteriia</taxon>
        <taxon>Flavobacteriales</taxon>
        <taxon>Weeksellaceae</taxon>
        <taxon>Chryseobacterium group</taxon>
        <taxon>Chryseobacterium</taxon>
    </lineage>
</organism>
<feature type="compositionally biased region" description="Polar residues" evidence="1">
    <location>
        <begin position="42"/>
        <end position="51"/>
    </location>
</feature>
<dbReference type="Pfam" id="PF14771">
    <property type="entry name" value="DUF4476"/>
    <property type="match status" value="1"/>
</dbReference>
<dbReference type="InterPro" id="IPR028011">
    <property type="entry name" value="DUF4476"/>
</dbReference>
<protein>
    <recommendedName>
        <fullName evidence="2">DUF4476 domain-containing protein</fullName>
    </recommendedName>
</protein>
<dbReference type="KEGG" id="chh:A0O34_18205"/>
<dbReference type="Proteomes" id="UP000077824">
    <property type="component" value="Chromosome"/>
</dbReference>
<evidence type="ECO:0000256" key="1">
    <source>
        <dbReference type="SAM" id="MobiDB-lite"/>
    </source>
</evidence>
<sequence length="296" mass="34497">MEIDLINLVMKNIFIGLMLFAGIYSFAQEAGKAGELLRNEASTTEMQSTKTRGFDNRNNNSNNSGFRNPNNQNNNNKGRNPNYQWNQNYGYSEVFLRIPEMGYFTVELGDQTISNNSGKYRFFDLQSGRVPISIYDNGFLIYRTTLQLRNNNRLVLDFFTNNGLYLLDSYPVQSQSYGFNDWNDVWNDLYGNNQSGNWNNSGNVMDNTFRQFFAMFQRERFDDGKIALVNQQMRSSQFTSEQIRDLVKSISFDKNKLMLAKSMYSKCVDKNKYFLVSDAFDYESSKRELREFIAKS</sequence>